<reference evidence="9 10" key="1">
    <citation type="journal article" date="2014" name="PLoS ONE">
        <title>The first complete genome sequence of the class fimbriimonadia in the phylum armatimonadetes.</title>
        <authorList>
            <person name="Hu Z.Y."/>
            <person name="Wang Y.Z."/>
            <person name="Im W.T."/>
            <person name="Wang S.Y."/>
            <person name="Zhao G.P."/>
            <person name="Zheng H.J."/>
            <person name="Quan Z.X."/>
        </authorList>
    </citation>
    <scope>NUCLEOTIDE SEQUENCE [LARGE SCALE GENOMIC DNA]</scope>
    <source>
        <strain evidence="9">Gsoil 348</strain>
    </source>
</reference>
<dbReference type="InterPro" id="IPR040921">
    <property type="entry name" value="Peptidase_S66C"/>
</dbReference>
<keyword evidence="4" id="KW-0378">Hydrolase</keyword>
<comment type="similarity">
    <text evidence="1">Belongs to the peptidase S66 family.</text>
</comment>
<evidence type="ECO:0000259" key="8">
    <source>
        <dbReference type="Pfam" id="PF17676"/>
    </source>
</evidence>
<dbReference type="OrthoDB" id="9807329at2"/>
<evidence type="ECO:0000256" key="1">
    <source>
        <dbReference type="ARBA" id="ARBA00010233"/>
    </source>
</evidence>
<feature type="domain" description="LD-carboxypeptidase C-terminal" evidence="8">
    <location>
        <begin position="171"/>
        <end position="289"/>
    </location>
</feature>
<dbReference type="EMBL" id="CP007139">
    <property type="protein sequence ID" value="AIE86145.1"/>
    <property type="molecule type" value="Genomic_DNA"/>
</dbReference>
<evidence type="ECO:0000256" key="4">
    <source>
        <dbReference type="ARBA" id="ARBA00022801"/>
    </source>
</evidence>
<dbReference type="eggNOG" id="COG1619">
    <property type="taxonomic scope" value="Bacteria"/>
</dbReference>
<dbReference type="GO" id="GO:0008236">
    <property type="term" value="F:serine-type peptidase activity"/>
    <property type="evidence" value="ECO:0007669"/>
    <property type="project" value="UniProtKB-KW"/>
</dbReference>
<dbReference type="AlphaFoldDB" id="A0A068NTS1"/>
<organism evidence="9 10">
    <name type="scientific">Fimbriimonas ginsengisoli Gsoil 348</name>
    <dbReference type="NCBI Taxonomy" id="661478"/>
    <lineage>
        <taxon>Bacteria</taxon>
        <taxon>Bacillati</taxon>
        <taxon>Armatimonadota</taxon>
        <taxon>Fimbriimonadia</taxon>
        <taxon>Fimbriimonadales</taxon>
        <taxon>Fimbriimonadaceae</taxon>
        <taxon>Fimbriimonas</taxon>
    </lineage>
</organism>
<dbReference type="PIRSF" id="PIRSF028757">
    <property type="entry name" value="LD-carboxypeptidase"/>
    <property type="match status" value="1"/>
</dbReference>
<dbReference type="PANTHER" id="PTHR30237:SF2">
    <property type="entry name" value="MUREIN TETRAPEPTIDE CARBOXYPEPTIDASE"/>
    <property type="match status" value="1"/>
</dbReference>
<dbReference type="CDD" id="cd07025">
    <property type="entry name" value="Peptidase_S66"/>
    <property type="match status" value="1"/>
</dbReference>
<feature type="active site" description="Charge relay system" evidence="6">
    <location>
        <position position="274"/>
    </location>
</feature>
<evidence type="ECO:0000256" key="5">
    <source>
        <dbReference type="ARBA" id="ARBA00022825"/>
    </source>
</evidence>
<dbReference type="HOGENOM" id="CLU_034346_3_1_0"/>
<dbReference type="GO" id="GO:0004180">
    <property type="term" value="F:carboxypeptidase activity"/>
    <property type="evidence" value="ECO:0007669"/>
    <property type="project" value="UniProtKB-KW"/>
</dbReference>
<dbReference type="KEGG" id="fgi:OP10G_2777"/>
<dbReference type="Pfam" id="PF02016">
    <property type="entry name" value="Peptidase_S66"/>
    <property type="match status" value="1"/>
</dbReference>
<dbReference type="InterPro" id="IPR029062">
    <property type="entry name" value="Class_I_gatase-like"/>
</dbReference>
<dbReference type="Gene3D" id="3.40.50.10740">
    <property type="entry name" value="Class I glutamine amidotransferase-like"/>
    <property type="match status" value="1"/>
</dbReference>
<dbReference type="GO" id="GO:0006508">
    <property type="term" value="P:proteolysis"/>
    <property type="evidence" value="ECO:0007669"/>
    <property type="project" value="UniProtKB-KW"/>
</dbReference>
<dbReference type="InterPro" id="IPR027461">
    <property type="entry name" value="Carboxypeptidase_A_C_sf"/>
</dbReference>
<dbReference type="PANTHER" id="PTHR30237">
    <property type="entry name" value="MURAMOYLTETRAPEPTIDE CARBOXYPEPTIDASE"/>
    <property type="match status" value="1"/>
</dbReference>
<dbReference type="Pfam" id="PF17676">
    <property type="entry name" value="Peptidase_S66C"/>
    <property type="match status" value="1"/>
</dbReference>
<keyword evidence="3" id="KW-0645">Protease</keyword>
<dbReference type="SUPFAM" id="SSF141986">
    <property type="entry name" value="LD-carboxypeptidase A C-terminal domain-like"/>
    <property type="match status" value="1"/>
</dbReference>
<dbReference type="Proteomes" id="UP000027982">
    <property type="component" value="Chromosome"/>
</dbReference>
<evidence type="ECO:0000256" key="3">
    <source>
        <dbReference type="ARBA" id="ARBA00022670"/>
    </source>
</evidence>
<dbReference type="STRING" id="661478.OP10G_2777"/>
<evidence type="ECO:0000313" key="9">
    <source>
        <dbReference type="EMBL" id="AIE86145.1"/>
    </source>
</evidence>
<feature type="active site" description="Nucleophile" evidence="6">
    <location>
        <position position="108"/>
    </location>
</feature>
<dbReference type="InterPro" id="IPR027478">
    <property type="entry name" value="LdcA_N"/>
</dbReference>
<sequence length="304" mass="33090">MPLRLLRPGDTVALVTPASPLSAEKLEFVTEVLVAEGYRVKVMPHALEVDDYLAGDDASRAKDLQEAFDDDEVGAVFCTRGGYGCARLLPHLDLDRIVGANKMLLGFSDVTTLHVALNRRGMPTVHSPMALTLFYPREPWVIESLRRVLRNDLTLPAEAPKPVTVVGGIAEGPVVGGCMCLLTDSIGTPEPLETEGKILLIEDVDEHPHRIDAMLTHLLNSGLAQRAAGFLVGEMTRTDERVDEAIGGKPWRTIFRERLGSLGKPMVTDFPLGHAKNMLTLPLGIRARLDATDGTLTYLEPLCA</sequence>
<accession>A0A068NTS1</accession>
<evidence type="ECO:0000256" key="2">
    <source>
        <dbReference type="ARBA" id="ARBA00022645"/>
    </source>
</evidence>
<protein>
    <submittedName>
        <fullName evidence="9">Peptidase U61, LD-carboxypeptidase A</fullName>
    </submittedName>
</protein>
<name>A0A068NTS1_FIMGI</name>
<feature type="active site" description="Charge relay system" evidence="6">
    <location>
        <position position="202"/>
    </location>
</feature>
<gene>
    <name evidence="9" type="ORF">OP10G_2777</name>
</gene>
<dbReference type="InterPro" id="IPR040449">
    <property type="entry name" value="Peptidase_S66_N"/>
</dbReference>
<dbReference type="InterPro" id="IPR003507">
    <property type="entry name" value="S66_fam"/>
</dbReference>
<evidence type="ECO:0000259" key="7">
    <source>
        <dbReference type="Pfam" id="PF02016"/>
    </source>
</evidence>
<evidence type="ECO:0000313" key="10">
    <source>
        <dbReference type="Proteomes" id="UP000027982"/>
    </source>
</evidence>
<dbReference type="Gene3D" id="3.50.30.60">
    <property type="entry name" value="LD-carboxypeptidase A C-terminal domain-like"/>
    <property type="match status" value="1"/>
</dbReference>
<dbReference type="RefSeq" id="WP_025225312.1">
    <property type="nucleotide sequence ID" value="NZ_CP007139.1"/>
</dbReference>
<keyword evidence="10" id="KW-1185">Reference proteome</keyword>
<keyword evidence="2 9" id="KW-0121">Carboxypeptidase</keyword>
<evidence type="ECO:0000256" key="6">
    <source>
        <dbReference type="PIRSR" id="PIRSR028757-1"/>
    </source>
</evidence>
<proteinExistence type="inferred from homology"/>
<feature type="domain" description="LD-carboxypeptidase N-terminal" evidence="7">
    <location>
        <begin position="12"/>
        <end position="126"/>
    </location>
</feature>
<keyword evidence="5" id="KW-0720">Serine protease</keyword>
<dbReference type="SUPFAM" id="SSF52317">
    <property type="entry name" value="Class I glutamine amidotransferase-like"/>
    <property type="match status" value="1"/>
</dbReference>